<dbReference type="PROSITE" id="PS00678">
    <property type="entry name" value="WD_REPEATS_1"/>
    <property type="match status" value="1"/>
</dbReference>
<feature type="repeat" description="WD" evidence="3">
    <location>
        <begin position="663"/>
        <end position="704"/>
    </location>
</feature>
<protein>
    <recommendedName>
        <fullName evidence="5">TEP-1 second beta-propeller domain-containing protein</fullName>
    </recommendedName>
</protein>
<dbReference type="PROSITE" id="PS50082">
    <property type="entry name" value="WD_REPEATS_2"/>
    <property type="match status" value="14"/>
</dbReference>
<dbReference type="PROSITE" id="PS50294">
    <property type="entry name" value="WD_REPEATS_REGION"/>
    <property type="match status" value="13"/>
</dbReference>
<reference evidence="6" key="1">
    <citation type="submission" date="2020-05" db="EMBL/GenBank/DDBJ databases">
        <authorList>
            <person name="Zhu T."/>
            <person name="Keshari N."/>
            <person name="Lu X."/>
        </authorList>
    </citation>
    <scope>NUCLEOTIDE SEQUENCE</scope>
    <source>
        <strain evidence="6">NK1-12</strain>
    </source>
</reference>
<dbReference type="SMART" id="SM00320">
    <property type="entry name" value="WD40"/>
    <property type="match status" value="14"/>
</dbReference>
<feature type="coiled-coil region" evidence="4">
    <location>
        <begin position="444"/>
        <end position="478"/>
    </location>
</feature>
<evidence type="ECO:0000256" key="1">
    <source>
        <dbReference type="ARBA" id="ARBA00022574"/>
    </source>
</evidence>
<dbReference type="InterPro" id="IPR001680">
    <property type="entry name" value="WD40_rpt"/>
</dbReference>
<dbReference type="Gene3D" id="3.40.50.300">
    <property type="entry name" value="P-loop containing nucleotide triphosphate hydrolases"/>
    <property type="match status" value="1"/>
</dbReference>
<dbReference type="CDD" id="cd00200">
    <property type="entry name" value="WD40"/>
    <property type="match status" value="2"/>
</dbReference>
<feature type="repeat" description="WD" evidence="3">
    <location>
        <begin position="1049"/>
        <end position="1082"/>
    </location>
</feature>
<evidence type="ECO:0000313" key="6">
    <source>
        <dbReference type="EMBL" id="WNZ24955.1"/>
    </source>
</evidence>
<dbReference type="PRINTS" id="PR00320">
    <property type="entry name" value="GPROTEINBRPT"/>
</dbReference>
<keyword evidence="1 3" id="KW-0853">WD repeat</keyword>
<dbReference type="Gene3D" id="2.130.10.10">
    <property type="entry name" value="YVTN repeat-like/Quinoprotein amine dehydrogenase"/>
    <property type="match status" value="5"/>
</dbReference>
<dbReference type="InterPro" id="IPR050349">
    <property type="entry name" value="WD_LIS1/nudF_dynein_reg"/>
</dbReference>
<feature type="repeat" description="WD" evidence="3">
    <location>
        <begin position="872"/>
        <end position="903"/>
    </location>
</feature>
<dbReference type="EMBL" id="CP053586">
    <property type="protein sequence ID" value="WNZ24955.1"/>
    <property type="molecule type" value="Genomic_DNA"/>
</dbReference>
<feature type="domain" description="TEP-1 second beta-propeller" evidence="5">
    <location>
        <begin position="930"/>
        <end position="1138"/>
    </location>
</feature>
<dbReference type="InterPro" id="IPR027417">
    <property type="entry name" value="P-loop_NTPase"/>
</dbReference>
<feature type="repeat" description="WD" evidence="3">
    <location>
        <begin position="709"/>
        <end position="743"/>
    </location>
</feature>
<gene>
    <name evidence="6" type="ORF">HJG54_20285</name>
</gene>
<feature type="repeat" description="WD" evidence="3">
    <location>
        <begin position="791"/>
        <end position="822"/>
    </location>
</feature>
<feature type="repeat" description="WD" evidence="3">
    <location>
        <begin position="573"/>
        <end position="605"/>
    </location>
</feature>
<organism evidence="6">
    <name type="scientific">Leptolyngbya sp. NK1-12</name>
    <dbReference type="NCBI Taxonomy" id="2547451"/>
    <lineage>
        <taxon>Bacteria</taxon>
        <taxon>Bacillati</taxon>
        <taxon>Cyanobacteriota</taxon>
        <taxon>Cyanophyceae</taxon>
        <taxon>Leptolyngbyales</taxon>
        <taxon>Leptolyngbyaceae</taxon>
        <taxon>Leptolyngbya group</taxon>
        <taxon>Leptolyngbya</taxon>
    </lineage>
</organism>
<name>A0AA96WH34_9CYAN</name>
<dbReference type="AlphaFoldDB" id="A0AA96WH34"/>
<evidence type="ECO:0000256" key="4">
    <source>
        <dbReference type="SAM" id="Coils"/>
    </source>
</evidence>
<feature type="repeat" description="WD" evidence="3">
    <location>
        <begin position="1090"/>
        <end position="1122"/>
    </location>
</feature>
<dbReference type="PANTHER" id="PTHR44129">
    <property type="entry name" value="WD REPEAT-CONTAINING PROTEIN POP1"/>
    <property type="match status" value="1"/>
</dbReference>
<feature type="repeat" description="WD" evidence="3">
    <location>
        <begin position="1131"/>
        <end position="1165"/>
    </location>
</feature>
<dbReference type="InterPro" id="IPR036322">
    <property type="entry name" value="WD40_repeat_dom_sf"/>
</dbReference>
<feature type="repeat" description="WD" evidence="3">
    <location>
        <begin position="1008"/>
        <end position="1040"/>
    </location>
</feature>
<keyword evidence="2" id="KW-0677">Repeat</keyword>
<evidence type="ECO:0000256" key="3">
    <source>
        <dbReference type="PROSITE-ProRule" id="PRU00221"/>
    </source>
</evidence>
<dbReference type="Pfam" id="PF25047">
    <property type="entry name" value="Beta-prop_TEP1_2nd"/>
    <property type="match status" value="1"/>
</dbReference>
<dbReference type="InterPro" id="IPR015943">
    <property type="entry name" value="WD40/YVTN_repeat-like_dom_sf"/>
</dbReference>
<dbReference type="InterPro" id="IPR020472">
    <property type="entry name" value="WD40_PAC1"/>
</dbReference>
<sequence length="1200" mass="132765">MLTANPAYRYQVGGSLSLESASYVTRQADEDLYQALKRSEFCYVLSARQMGKSSLRLRTMHRLQQVGVRSGVIDMTLIGNRQITLEQWYASILQGLVSNFKLPVSLAAWWRERTHLSAVKRFSEFLETVLLAEIEQPIVIFIDEVDSVLGLDFSTDDFFALIRACYNLRVEQPAYRRLTFVLLGVATPSDLIADKTRTPFNIGQSIELKGFQLQESRPLLPGLQSVVPQPELLLQAILDWTGGQPFLTQKLCQLVLEAYQTSSYPANSQPANSQPANSQPMTAPHTAPYAVWLEMLVRSKVIDYWELRDDPEHLRTIAHRLLHDEQQAGRLLGLYQTLLTGATVPANDSREQIELLLSGLVVKEQGRLQVRNRIYQAVFNAEWVEQQLAQLRPYAAALTAWRQSDCRDQSRLLKGQALADAQTWAEGKSLSDLDYRFLAASQTLVQQERQLVLEAERAQELQARLKQEQKTASLQRNLLVAVGVALLITTGLGLLAFGEYRKAHINEVKAIAKASETLFTSGRRLEALVEAMRAHQRLRSWQRLSLVGSNPQTAQVEAVLRQAAYGVVEYNQLAGHQDSIYRVAISPDGQMLASASRDGTAKLWSADGRLLHTLRGHPDWVTHVAFSGDGQTVISASKDKTVKLWRRDGTLIRTLIGQGDATLAGHGDIVFKIALSPDGQFIASASMNGTVKLWTTSTGRLVRTFGQHQGRHQGRVWSVAFSPDGQQIVSGGEDRTIKIWTLEGKLVRSWTGHRNVVQSLAFSPDGRTLASGSKDMSVKLWTVQGQLLQTYEGHQGEVLNVAFSRDGTVASSSSDGTAQLWQPDGTLLLKLEHGGRIPRGIAFSPDGKWFASGGADNTIKLWRLRDRFLTQLTGHQDLVARVAFSPDGNLLASASADKTVKLWTRQGQLFRTLRHQDGVFSVAFSPNGRLLAAGSEADGTIKLWTLEGELLTTLRGHQAGVYGLAFSPDGKTLASGSLDKTIRLWRIADKISPGGAIQPQEVTWIKTLKGHQQNVIAVRFSPDGQYLASAGWNGEILLWQPDGRLIRSIANVAGGVNDLTFSPTGQMLASANGDRTIKFWSLAGRLLQTFTGHQAHVIAVAFSPDGQRLVSVSQDRSVKLWQTDGTLLATLNAHSNTIPGVAFSPNGRLVASASWDRTVILWDLNRVVDLNQVLEFSCEWIKDYLTTHPQPEEQLCKDLD</sequence>
<dbReference type="SUPFAM" id="SSF50978">
    <property type="entry name" value="WD40 repeat-like"/>
    <property type="match status" value="2"/>
</dbReference>
<feature type="repeat" description="WD" evidence="3">
    <location>
        <begin position="912"/>
        <end position="947"/>
    </location>
</feature>
<feature type="repeat" description="WD" evidence="3">
    <location>
        <begin position="614"/>
        <end position="645"/>
    </location>
</feature>
<feature type="repeat" description="WD" evidence="3">
    <location>
        <begin position="841"/>
        <end position="865"/>
    </location>
</feature>
<dbReference type="RefSeq" id="WP_316430998.1">
    <property type="nucleotide sequence ID" value="NZ_CP053586.1"/>
</dbReference>
<proteinExistence type="predicted"/>
<evidence type="ECO:0000256" key="2">
    <source>
        <dbReference type="ARBA" id="ARBA00022737"/>
    </source>
</evidence>
<keyword evidence="4" id="KW-0175">Coiled coil</keyword>
<dbReference type="InterPro" id="IPR019775">
    <property type="entry name" value="WD40_repeat_CS"/>
</dbReference>
<evidence type="ECO:0000259" key="5">
    <source>
        <dbReference type="Pfam" id="PF25047"/>
    </source>
</evidence>
<accession>A0AA96WH34</accession>
<dbReference type="SUPFAM" id="SSF52540">
    <property type="entry name" value="P-loop containing nucleoside triphosphate hydrolases"/>
    <property type="match status" value="1"/>
</dbReference>
<dbReference type="Pfam" id="PF14516">
    <property type="entry name" value="AAA_35"/>
    <property type="match status" value="1"/>
</dbReference>
<dbReference type="Pfam" id="PF00400">
    <property type="entry name" value="WD40"/>
    <property type="match status" value="8"/>
</dbReference>
<feature type="repeat" description="WD" evidence="3">
    <location>
        <begin position="750"/>
        <end position="784"/>
    </location>
</feature>
<dbReference type="InterPro" id="IPR056829">
    <property type="entry name" value="Beta-prop_TEP1_2nd"/>
</dbReference>
<feature type="repeat" description="WD" evidence="3">
    <location>
        <begin position="954"/>
        <end position="987"/>
    </location>
</feature>